<dbReference type="EMBL" id="JFHU01000260">
    <property type="protein sequence ID" value="EXX84810.1"/>
    <property type="molecule type" value="Genomic_DNA"/>
</dbReference>
<keyword evidence="2" id="KW-1185">Reference proteome</keyword>
<protein>
    <submittedName>
        <fullName evidence="1">Uncharacterized protein</fullName>
    </submittedName>
</protein>
<reference evidence="1 2" key="1">
    <citation type="submission" date="2014-02" db="EMBL/GenBank/DDBJ databases">
        <title>Genome sequence of Paenibacillus darwinianus reveals adaptive mechanisms for survival in Antarctic soils.</title>
        <authorList>
            <person name="Dsouza M."/>
            <person name="Taylor M.W."/>
            <person name="Turner S.J."/>
            <person name="Aislabie J."/>
        </authorList>
    </citation>
    <scope>NUCLEOTIDE SEQUENCE [LARGE SCALE GENOMIC DNA]</scope>
    <source>
        <strain evidence="1 2">CE1</strain>
    </source>
</reference>
<name>A0A9W5RYQ4_9BACL</name>
<dbReference type="Proteomes" id="UP000053750">
    <property type="component" value="Unassembled WGS sequence"/>
</dbReference>
<accession>A0A9W5RYQ4</accession>
<gene>
    <name evidence="1" type="ORF">BG53_10365</name>
</gene>
<evidence type="ECO:0000313" key="1">
    <source>
        <dbReference type="EMBL" id="EXX84810.1"/>
    </source>
</evidence>
<dbReference type="RefSeq" id="WP_036581512.1">
    <property type="nucleotide sequence ID" value="NZ_KK082161.1"/>
</dbReference>
<organism evidence="1 2">
    <name type="scientific">Paenibacillus darwinianus</name>
    <dbReference type="NCBI Taxonomy" id="1380763"/>
    <lineage>
        <taxon>Bacteria</taxon>
        <taxon>Bacillati</taxon>
        <taxon>Bacillota</taxon>
        <taxon>Bacilli</taxon>
        <taxon>Bacillales</taxon>
        <taxon>Paenibacillaceae</taxon>
        <taxon>Paenibacillus</taxon>
    </lineage>
</organism>
<dbReference type="AlphaFoldDB" id="A0A9W5RYQ4"/>
<evidence type="ECO:0000313" key="2">
    <source>
        <dbReference type="Proteomes" id="UP000053750"/>
    </source>
</evidence>
<proteinExistence type="predicted"/>
<sequence>MLSPAVLRRKTAVEALQPIRPLLPWDREAFMLRKNLAGSTPESDGRAQMKRFREAAERMAAWLSQLKDARRLIQDLISPAAAAWSQRPIGSSDADAVVEQVKQAVDVISGLDGLFREYTAYLNPSIGQSIGLVMNTGAAERLGISPAAAGGWKLDEMKLGISIEERPELTERDMKGAEGWATGVSRLLDRLGQSPVQSLLSPALRSPETYSYTSGGSSIYTNPQPPAAGWLLDSLV</sequence>
<comment type="caution">
    <text evidence="1">The sequence shown here is derived from an EMBL/GenBank/DDBJ whole genome shotgun (WGS) entry which is preliminary data.</text>
</comment>